<evidence type="ECO:0000256" key="3">
    <source>
        <dbReference type="ARBA" id="ARBA00023004"/>
    </source>
</evidence>
<dbReference type="Gene3D" id="3.20.20.70">
    <property type="entry name" value="Aldolase class I"/>
    <property type="match status" value="1"/>
</dbReference>
<dbReference type="EMBL" id="JNAX01000015">
    <property type="protein sequence ID" value="KGG19484.1"/>
    <property type="molecule type" value="Genomic_DNA"/>
</dbReference>
<accession>A0A0A2C4C5</accession>
<evidence type="ECO:0000256" key="2">
    <source>
        <dbReference type="ARBA" id="ARBA00022723"/>
    </source>
</evidence>
<name>A0A0A2C4C5_PROMR</name>
<evidence type="ECO:0000256" key="4">
    <source>
        <dbReference type="ARBA" id="ARBA00023014"/>
    </source>
</evidence>
<evidence type="ECO:0000259" key="5">
    <source>
        <dbReference type="Pfam" id="PF04055"/>
    </source>
</evidence>
<feature type="domain" description="Arsenosugar biosynthesis radical SAM protein ArsS-like C-terminal" evidence="6">
    <location>
        <begin position="177"/>
        <end position="311"/>
    </location>
</feature>
<sequence>MEITKKKFPKIKRDCLDTLQINIGYKCNQACSHCHVDSSPSRTEMMSDDIIKLIPKVIKANKIKLLDITGGAPELHPKFKQLVIEVRSLNVEVMDRCNLTILKEPGYESLAGFLASNKVQITASLPCYLEGNVDKQRGKGVFEKSILALKQLNNLGYGIKDKGLLLNLVYNPSTPQLPPSQKELEDTYRRELKERYGIFFSNLYVLANMPINRYENYLKIIGKLEEYNKLLKDNHNPGNLNSVMCRSTLSVDWKGYLYDCDFNQQLGMKRNGNLKHLNDLLIPLISLKNNPISIGNHCFGCTAGAGSSCGGELT</sequence>
<dbReference type="NCBIfam" id="TIGR04167">
    <property type="entry name" value="rSAM_SeCys"/>
    <property type="match status" value="1"/>
</dbReference>
<comment type="caution">
    <text evidence="7">The sequence shown here is derived from an EMBL/GenBank/DDBJ whole genome shotgun (WGS) entry which is preliminary data.</text>
</comment>
<dbReference type="GO" id="GO:0003824">
    <property type="term" value="F:catalytic activity"/>
    <property type="evidence" value="ECO:0007669"/>
    <property type="project" value="InterPro"/>
</dbReference>
<organism evidence="7 8">
    <name type="scientific">Prochlorococcus marinus str. PAC1</name>
    <dbReference type="NCBI Taxonomy" id="59924"/>
    <lineage>
        <taxon>Bacteria</taxon>
        <taxon>Bacillati</taxon>
        <taxon>Cyanobacteriota</taxon>
        <taxon>Cyanophyceae</taxon>
        <taxon>Synechococcales</taxon>
        <taxon>Prochlorococcaceae</taxon>
        <taxon>Prochlorococcus</taxon>
    </lineage>
</organism>
<dbReference type="SUPFAM" id="SSF102114">
    <property type="entry name" value="Radical SAM enzymes"/>
    <property type="match status" value="1"/>
</dbReference>
<proteinExistence type="predicted"/>
<keyword evidence="4" id="KW-0411">Iron-sulfur</keyword>
<dbReference type="InterPro" id="IPR007197">
    <property type="entry name" value="rSAM"/>
</dbReference>
<dbReference type="PANTHER" id="PTHR43728:SF1">
    <property type="entry name" value="FE-S OXIDOREDUCTASE"/>
    <property type="match status" value="1"/>
</dbReference>
<keyword evidence="1" id="KW-0949">S-adenosyl-L-methionine</keyword>
<dbReference type="GO" id="GO:0051536">
    <property type="term" value="F:iron-sulfur cluster binding"/>
    <property type="evidence" value="ECO:0007669"/>
    <property type="project" value="UniProtKB-KW"/>
</dbReference>
<evidence type="ECO:0000313" key="8">
    <source>
        <dbReference type="Proteomes" id="UP000030392"/>
    </source>
</evidence>
<dbReference type="SFLD" id="SFLDG01067">
    <property type="entry name" value="SPASM/twitch_domain_containing"/>
    <property type="match status" value="1"/>
</dbReference>
<dbReference type="GO" id="GO:0046872">
    <property type="term" value="F:metal ion binding"/>
    <property type="evidence" value="ECO:0007669"/>
    <property type="project" value="UniProtKB-KW"/>
</dbReference>
<dbReference type="InterPro" id="IPR013785">
    <property type="entry name" value="Aldolase_TIM"/>
</dbReference>
<dbReference type="Pfam" id="PF04055">
    <property type="entry name" value="Radical_SAM"/>
    <property type="match status" value="1"/>
</dbReference>
<keyword evidence="3" id="KW-0408">Iron</keyword>
<dbReference type="Proteomes" id="UP000030392">
    <property type="component" value="Unassembled WGS sequence"/>
</dbReference>
<dbReference type="PANTHER" id="PTHR43728">
    <property type="entry name" value="SLR0304 PROTEIN"/>
    <property type="match status" value="1"/>
</dbReference>
<evidence type="ECO:0008006" key="9">
    <source>
        <dbReference type="Google" id="ProtNLM"/>
    </source>
</evidence>
<dbReference type="InterPro" id="IPR026351">
    <property type="entry name" value="rSAM_ArsS-like"/>
</dbReference>
<evidence type="ECO:0000313" key="7">
    <source>
        <dbReference type="EMBL" id="KGG19484.1"/>
    </source>
</evidence>
<dbReference type="RefSeq" id="WP_036907098.1">
    <property type="nucleotide sequence ID" value="NZ_CP138967.1"/>
</dbReference>
<evidence type="ECO:0000256" key="1">
    <source>
        <dbReference type="ARBA" id="ARBA00022691"/>
    </source>
</evidence>
<dbReference type="InterPro" id="IPR058240">
    <property type="entry name" value="rSAM_sf"/>
</dbReference>
<dbReference type="InterPro" id="IPR024521">
    <property type="entry name" value="ArsS-like_C"/>
</dbReference>
<reference evidence="8" key="1">
    <citation type="journal article" date="2014" name="Sci. Data">
        <title>Genomes of diverse isolates of the marine cyanobacterium Prochlorococcus.</title>
        <authorList>
            <person name="Biller S."/>
            <person name="Berube P."/>
            <person name="Thompson J."/>
            <person name="Kelly L."/>
            <person name="Roggensack S."/>
            <person name="Awad L."/>
            <person name="Roache-Johnson K."/>
            <person name="Ding H."/>
            <person name="Giovannoni S.J."/>
            <person name="Moore L.R."/>
            <person name="Chisholm S.W."/>
        </authorList>
    </citation>
    <scope>NUCLEOTIDE SEQUENCE [LARGE SCALE GENOMIC DNA]</scope>
    <source>
        <strain evidence="8">PAC1</strain>
    </source>
</reference>
<protein>
    <recommendedName>
        <fullName evidence="9">Radical SAM protein</fullName>
    </recommendedName>
</protein>
<dbReference type="Pfam" id="PF12345">
    <property type="entry name" value="DUF3641"/>
    <property type="match status" value="1"/>
</dbReference>
<evidence type="ECO:0000259" key="6">
    <source>
        <dbReference type="Pfam" id="PF12345"/>
    </source>
</evidence>
<dbReference type="SFLD" id="SFLDS00029">
    <property type="entry name" value="Radical_SAM"/>
    <property type="match status" value="1"/>
</dbReference>
<feature type="domain" description="Radical SAM core" evidence="5">
    <location>
        <begin position="21"/>
        <end position="158"/>
    </location>
</feature>
<dbReference type="CDD" id="cd01335">
    <property type="entry name" value="Radical_SAM"/>
    <property type="match status" value="1"/>
</dbReference>
<gene>
    <name evidence="7" type="ORF">EV03_1867</name>
</gene>
<keyword evidence="2" id="KW-0479">Metal-binding</keyword>
<dbReference type="AlphaFoldDB" id="A0A0A2C4C5"/>